<dbReference type="EMBL" id="CAJNOE010001546">
    <property type="protein sequence ID" value="CAF1432483.1"/>
    <property type="molecule type" value="Genomic_DNA"/>
</dbReference>
<evidence type="ECO:0008006" key="6">
    <source>
        <dbReference type="Google" id="ProtNLM"/>
    </source>
</evidence>
<reference evidence="4" key="1">
    <citation type="submission" date="2021-02" db="EMBL/GenBank/DDBJ databases">
        <authorList>
            <person name="Nowell W R."/>
        </authorList>
    </citation>
    <scope>NUCLEOTIDE SEQUENCE</scope>
</reference>
<proteinExistence type="inferred from homology"/>
<comment type="similarity">
    <text evidence="1">Belongs to the DIP2 family.</text>
</comment>
<protein>
    <recommendedName>
        <fullName evidence="6">AMP-dependent synthetase/ligase domain-containing protein</fullName>
    </recommendedName>
</protein>
<dbReference type="InterPro" id="IPR037337">
    <property type="entry name" value="Dip2-like_dom"/>
</dbReference>
<evidence type="ECO:0000259" key="3">
    <source>
        <dbReference type="Pfam" id="PF23024"/>
    </source>
</evidence>
<comment type="caution">
    <text evidence="4">The sequence shown here is derived from an EMBL/GenBank/DDBJ whole genome shotgun (WGS) entry which is preliminary data.</text>
</comment>
<dbReference type="Pfam" id="PF00501">
    <property type="entry name" value="AMP-binding"/>
    <property type="match status" value="1"/>
</dbReference>
<dbReference type="PANTHER" id="PTHR22754">
    <property type="entry name" value="DISCO-INTERACTING PROTEIN 2 DIP2 -RELATED"/>
    <property type="match status" value="1"/>
</dbReference>
<dbReference type="FunFam" id="3.30.300.30:FF:000001">
    <property type="entry name" value="DIP2 disco-interacting protein 2 homolog C"/>
    <property type="match status" value="1"/>
</dbReference>
<feature type="domain" description="AMP-dependent synthetase/ligase" evidence="2">
    <location>
        <begin position="18"/>
        <end position="334"/>
    </location>
</feature>
<dbReference type="Gene3D" id="3.30.300.30">
    <property type="match status" value="1"/>
</dbReference>
<feature type="domain" description="AMP-binding enzyme C-terminal" evidence="3">
    <location>
        <begin position="404"/>
        <end position="507"/>
    </location>
</feature>
<dbReference type="Gene3D" id="3.40.50.12780">
    <property type="entry name" value="N-terminal domain of ligase-like"/>
    <property type="match status" value="1"/>
</dbReference>
<dbReference type="PANTHER" id="PTHR22754:SF32">
    <property type="entry name" value="DISCO-INTERACTING PROTEIN 2"/>
    <property type="match status" value="1"/>
</dbReference>
<evidence type="ECO:0000313" key="5">
    <source>
        <dbReference type="Proteomes" id="UP000663860"/>
    </source>
</evidence>
<dbReference type="Pfam" id="PF23024">
    <property type="entry name" value="AMP-dom_DIP2-like"/>
    <property type="match status" value="1"/>
</dbReference>
<dbReference type="AlphaFoldDB" id="A0A815NPP3"/>
<dbReference type="SUPFAM" id="SSF56801">
    <property type="entry name" value="Acetyl-CoA synthetase-like"/>
    <property type="match status" value="1"/>
</dbReference>
<feature type="non-terminal residue" evidence="4">
    <location>
        <position position="1"/>
    </location>
</feature>
<dbReference type="InterPro" id="IPR042099">
    <property type="entry name" value="ANL_N_sf"/>
</dbReference>
<dbReference type="InterPro" id="IPR025110">
    <property type="entry name" value="AMP-bd_C"/>
</dbReference>
<name>A0A815NPP3_9BILA</name>
<dbReference type="InterPro" id="IPR000873">
    <property type="entry name" value="AMP-dep_synth/lig_dom"/>
</dbReference>
<sequence length="516" mass="57068">VVPVSIRPPHAQNLLNTLSTVKMMVELSQAKVILTNGSIAKLLRCKEAASLLDPKLWPLIIDTDDLPKLKKNQVLPKKSTPTQAQSLCYLDFSISTTGSLTAVKLSYGAIANLCRSIKLACELYPSRELVLCLDPYNGLGLVLWCIISIYAGHHSILIDPAEVELNPSVWMNTISHYKIRDTFCSYSVMELCTKGLSTSIVDLKNRGLSLSCIRTCAVVAEERPRLQLLNSFIKLFQTLGLNPRSVSTTFGCRVNIAICLRGASDPDPAPVYVDQRALRNDRVTLVEKGSPHSLCLLESGKLLPGVKVVIANPESKGQCADAHLGELWVQSGHNSLGCQIISYGDNHQHHGSNHNPDQFYSHMATGDTRQLYARTGYLGFVRRTDSIAADGKNHDAVYIVGSLEETLLIRGMRYHPTDIENTVMRTHKRICECACFTWTNLLVVVVEYDGLEQHSLDLVPLITSAILEEHYVIVGVLVIVDPGVVPVNSRGEKQRMHLRDGFVSDQLDPIFVAYNM</sequence>
<gene>
    <name evidence="4" type="ORF">IZO911_LOCUS41313</name>
</gene>
<evidence type="ECO:0000259" key="2">
    <source>
        <dbReference type="Pfam" id="PF00501"/>
    </source>
</evidence>
<organism evidence="4 5">
    <name type="scientific">Adineta steineri</name>
    <dbReference type="NCBI Taxonomy" id="433720"/>
    <lineage>
        <taxon>Eukaryota</taxon>
        <taxon>Metazoa</taxon>
        <taxon>Spiralia</taxon>
        <taxon>Gnathifera</taxon>
        <taxon>Rotifera</taxon>
        <taxon>Eurotatoria</taxon>
        <taxon>Bdelloidea</taxon>
        <taxon>Adinetida</taxon>
        <taxon>Adinetidae</taxon>
        <taxon>Adineta</taxon>
    </lineage>
</organism>
<evidence type="ECO:0000256" key="1">
    <source>
        <dbReference type="ARBA" id="ARBA00007735"/>
    </source>
</evidence>
<dbReference type="InterPro" id="IPR045851">
    <property type="entry name" value="AMP-bd_C_sf"/>
</dbReference>
<evidence type="ECO:0000313" key="4">
    <source>
        <dbReference type="EMBL" id="CAF1432483.1"/>
    </source>
</evidence>
<accession>A0A815NPP3</accession>
<dbReference type="Proteomes" id="UP000663860">
    <property type="component" value="Unassembled WGS sequence"/>
</dbReference>
<dbReference type="CDD" id="cd05905">
    <property type="entry name" value="Dip2"/>
    <property type="match status" value="1"/>
</dbReference>